<evidence type="ECO:0000259" key="5">
    <source>
        <dbReference type="Pfam" id="PF18435"/>
    </source>
</evidence>
<comment type="caution">
    <text evidence="6">The sequence shown here is derived from an EMBL/GenBank/DDBJ whole genome shotgun (WGS) entry which is preliminary data.</text>
</comment>
<dbReference type="InterPro" id="IPR041172">
    <property type="entry name" value="EstA_Ig-like_N"/>
</dbReference>
<gene>
    <name evidence="6" type="ORF">FCK90_00250</name>
</gene>
<keyword evidence="7" id="KW-1185">Reference proteome</keyword>
<dbReference type="Gene3D" id="2.60.40.2180">
    <property type="match status" value="1"/>
</dbReference>
<evidence type="ECO:0000313" key="7">
    <source>
        <dbReference type="Proteomes" id="UP000325957"/>
    </source>
</evidence>
<dbReference type="GO" id="GO:0016787">
    <property type="term" value="F:hydrolase activity"/>
    <property type="evidence" value="ECO:0007669"/>
    <property type="project" value="UniProtKB-KW"/>
</dbReference>
<feature type="region of interest" description="Disordered" evidence="3">
    <location>
        <begin position="28"/>
        <end position="50"/>
    </location>
</feature>
<dbReference type="InterPro" id="IPR006311">
    <property type="entry name" value="TAT_signal"/>
</dbReference>
<evidence type="ECO:0000256" key="1">
    <source>
        <dbReference type="ARBA" id="ARBA00022729"/>
    </source>
</evidence>
<dbReference type="Pfam" id="PF10503">
    <property type="entry name" value="Esterase_PHB"/>
    <property type="match status" value="1"/>
</dbReference>
<accession>A0A5J5L0Y6</accession>
<dbReference type="AlphaFoldDB" id="A0A5J5L0Y6"/>
<evidence type="ECO:0000256" key="2">
    <source>
        <dbReference type="ARBA" id="ARBA00022801"/>
    </source>
</evidence>
<dbReference type="SUPFAM" id="SSF53474">
    <property type="entry name" value="alpha/beta-Hydrolases"/>
    <property type="match status" value="1"/>
</dbReference>
<feature type="signal peptide" evidence="4">
    <location>
        <begin position="1"/>
        <end position="28"/>
    </location>
</feature>
<dbReference type="RefSeq" id="WP_158032313.1">
    <property type="nucleotide sequence ID" value="NZ_ML708610.1"/>
</dbReference>
<keyword evidence="2" id="KW-0378">Hydrolase</keyword>
<feature type="domain" description="Esterase Ig-like N-terminal" evidence="5">
    <location>
        <begin position="54"/>
        <end position="194"/>
    </location>
</feature>
<evidence type="ECO:0000313" key="6">
    <source>
        <dbReference type="EMBL" id="KAA9395503.1"/>
    </source>
</evidence>
<feature type="chain" id="PRO_5023817917" evidence="4">
    <location>
        <begin position="29"/>
        <end position="468"/>
    </location>
</feature>
<dbReference type="GO" id="GO:0005576">
    <property type="term" value="C:extracellular region"/>
    <property type="evidence" value="ECO:0007669"/>
    <property type="project" value="InterPro"/>
</dbReference>
<dbReference type="InterPro" id="IPR010126">
    <property type="entry name" value="Esterase_phb"/>
</dbReference>
<keyword evidence="1 4" id="KW-0732">Signal</keyword>
<evidence type="ECO:0000256" key="3">
    <source>
        <dbReference type="SAM" id="MobiDB-lite"/>
    </source>
</evidence>
<evidence type="ECO:0000256" key="4">
    <source>
        <dbReference type="SAM" id="SignalP"/>
    </source>
</evidence>
<proteinExistence type="predicted"/>
<dbReference type="Proteomes" id="UP000325957">
    <property type="component" value="Unassembled WGS sequence"/>
</dbReference>
<dbReference type="PANTHER" id="PTHR43037">
    <property type="entry name" value="UNNAMED PRODUCT-RELATED"/>
    <property type="match status" value="1"/>
</dbReference>
<dbReference type="Gene3D" id="3.40.50.1820">
    <property type="entry name" value="alpha/beta hydrolase"/>
    <property type="match status" value="1"/>
</dbReference>
<dbReference type="OrthoDB" id="9764953at2"/>
<reference evidence="6 7" key="1">
    <citation type="submission" date="2019-05" db="EMBL/GenBank/DDBJ databases">
        <title>Kocuria coralli sp. nov., a novel actinobacterium isolated from coral reef seawater.</title>
        <authorList>
            <person name="Li J."/>
        </authorList>
    </citation>
    <scope>NUCLEOTIDE SEQUENCE [LARGE SCALE GENOMIC DNA]</scope>
    <source>
        <strain evidence="6 7">SCSIO 13007</strain>
    </source>
</reference>
<dbReference type="PROSITE" id="PS51318">
    <property type="entry name" value="TAT"/>
    <property type="match status" value="1"/>
</dbReference>
<sequence length="468" mass="50272">MFPDRRTVFKTGAAGAAASLFFTGTASAAGGQRPGPSVNAPRTHPETTAQGSRLLAHVTPVGARVTAVCIDVGQPLLGCRDLVRSFALTLHVDGEERPLPVARAYTRSTASAGEAEGGRYVVFELAGRDDELPEPYRFSQTNTEPVLFREYADDGEVVQSPRAQATTVPAPLDDDLLVSVARTHDVVLADGTALADDSWQVTGSALENLDLKGFDTGTVSGSDPANTLDYRLYRPSAGEAAAPLVVYLHGSGQVGTDNLAHVLSSRGATGVLDHEDAFVVAPQLPGVFDPFDVYDEGSHTGGGIHWQSRNRRELVISLVQDLLRKEPGIDPQRVYLVGLSRGAEGALALLLDEPDLFAAAVLASGREAGTVEWMDGHATHSMLRPALSTPLWFFHATQDTVSPVAGSRINVEILRELNHPDLSYTEVSFTEPGDSGYLNESAHNSWDLAFNSPNVWRWMLDKRRGEAR</sequence>
<dbReference type="InterPro" id="IPR050955">
    <property type="entry name" value="Plant_Biomass_Hydrol_Est"/>
</dbReference>
<organism evidence="6 7">
    <name type="scientific">Kocuria coralli</name>
    <dbReference type="NCBI Taxonomy" id="1461025"/>
    <lineage>
        <taxon>Bacteria</taxon>
        <taxon>Bacillati</taxon>
        <taxon>Actinomycetota</taxon>
        <taxon>Actinomycetes</taxon>
        <taxon>Micrococcales</taxon>
        <taxon>Micrococcaceae</taxon>
        <taxon>Kocuria</taxon>
    </lineage>
</organism>
<dbReference type="Pfam" id="PF18435">
    <property type="entry name" value="EstA_Ig_like"/>
    <property type="match status" value="1"/>
</dbReference>
<dbReference type="InterPro" id="IPR029058">
    <property type="entry name" value="AB_hydrolase_fold"/>
</dbReference>
<protein>
    <submittedName>
        <fullName evidence="6">Phospholipase</fullName>
    </submittedName>
</protein>
<name>A0A5J5L0Y6_9MICC</name>
<dbReference type="PANTHER" id="PTHR43037:SF1">
    <property type="entry name" value="BLL1128 PROTEIN"/>
    <property type="match status" value="1"/>
</dbReference>
<dbReference type="EMBL" id="SZWF01000001">
    <property type="protein sequence ID" value="KAA9395503.1"/>
    <property type="molecule type" value="Genomic_DNA"/>
</dbReference>